<comment type="caution">
    <text evidence="4">The sequence shown here is derived from an EMBL/GenBank/DDBJ whole genome shotgun (WGS) entry which is preliminary data.</text>
</comment>
<dbReference type="Gene3D" id="3.10.350.10">
    <property type="entry name" value="LysM domain"/>
    <property type="match status" value="1"/>
</dbReference>
<dbReference type="InterPro" id="IPR018392">
    <property type="entry name" value="LysM"/>
</dbReference>
<dbReference type="SMART" id="SM00257">
    <property type="entry name" value="LysM"/>
    <property type="match status" value="1"/>
</dbReference>
<dbReference type="AlphaFoldDB" id="A0A4V1M6D7"/>
<evidence type="ECO:0000256" key="1">
    <source>
        <dbReference type="SAM" id="Coils"/>
    </source>
</evidence>
<evidence type="ECO:0000313" key="5">
    <source>
        <dbReference type="Proteomes" id="UP000290218"/>
    </source>
</evidence>
<evidence type="ECO:0000256" key="2">
    <source>
        <dbReference type="SAM" id="MobiDB-lite"/>
    </source>
</evidence>
<feature type="coiled-coil region" evidence="1">
    <location>
        <begin position="122"/>
        <end position="152"/>
    </location>
</feature>
<dbReference type="SUPFAM" id="SSF48452">
    <property type="entry name" value="TPR-like"/>
    <property type="match status" value="1"/>
</dbReference>
<accession>A0A4V1M6D7</accession>
<feature type="domain" description="LysM" evidence="3">
    <location>
        <begin position="228"/>
        <end position="277"/>
    </location>
</feature>
<dbReference type="PROSITE" id="PS51782">
    <property type="entry name" value="LYSM"/>
    <property type="match status" value="1"/>
</dbReference>
<evidence type="ECO:0000259" key="3">
    <source>
        <dbReference type="PROSITE" id="PS51782"/>
    </source>
</evidence>
<dbReference type="EMBL" id="SDHX01000001">
    <property type="protein sequence ID" value="RXK55039.1"/>
    <property type="molecule type" value="Genomic_DNA"/>
</dbReference>
<reference evidence="4 5" key="1">
    <citation type="submission" date="2019-01" db="EMBL/GenBank/DDBJ databases">
        <title>Lacunisphaera sp. strain TWA-58.</title>
        <authorList>
            <person name="Chen W.-M."/>
        </authorList>
    </citation>
    <scope>NUCLEOTIDE SEQUENCE [LARGE SCALE GENOMIC DNA]</scope>
    <source>
        <strain evidence="4 5">TWA-58</strain>
    </source>
</reference>
<protein>
    <submittedName>
        <fullName evidence="4">LysM peptidoglycan-binding domain-containing protein</fullName>
    </submittedName>
</protein>
<keyword evidence="1" id="KW-0175">Coiled coil</keyword>
<feature type="region of interest" description="Disordered" evidence="2">
    <location>
        <begin position="162"/>
        <end position="212"/>
    </location>
</feature>
<evidence type="ECO:0000313" key="4">
    <source>
        <dbReference type="EMBL" id="RXK55039.1"/>
    </source>
</evidence>
<feature type="compositionally biased region" description="Low complexity" evidence="2">
    <location>
        <begin position="183"/>
        <end position="192"/>
    </location>
</feature>
<dbReference type="SUPFAM" id="SSF54106">
    <property type="entry name" value="LysM domain"/>
    <property type="match status" value="1"/>
</dbReference>
<proteinExistence type="predicted"/>
<dbReference type="CDD" id="cd00118">
    <property type="entry name" value="LysM"/>
    <property type="match status" value="1"/>
</dbReference>
<dbReference type="Gene3D" id="1.25.40.10">
    <property type="entry name" value="Tetratricopeptide repeat domain"/>
    <property type="match status" value="1"/>
</dbReference>
<dbReference type="InterPro" id="IPR036779">
    <property type="entry name" value="LysM_dom_sf"/>
</dbReference>
<dbReference type="InterPro" id="IPR011990">
    <property type="entry name" value="TPR-like_helical_dom_sf"/>
</dbReference>
<dbReference type="Pfam" id="PF01476">
    <property type="entry name" value="LysM"/>
    <property type="match status" value="1"/>
</dbReference>
<gene>
    <name evidence="4" type="ORF">ESB00_03825</name>
</gene>
<feature type="compositionally biased region" description="Pro residues" evidence="2">
    <location>
        <begin position="193"/>
        <end position="210"/>
    </location>
</feature>
<organism evidence="4 5">
    <name type="scientific">Oleiharenicola lentus</name>
    <dbReference type="NCBI Taxonomy" id="2508720"/>
    <lineage>
        <taxon>Bacteria</taxon>
        <taxon>Pseudomonadati</taxon>
        <taxon>Verrucomicrobiota</taxon>
        <taxon>Opitutia</taxon>
        <taxon>Opitutales</taxon>
        <taxon>Opitutaceae</taxon>
        <taxon>Oleiharenicola</taxon>
    </lineage>
</organism>
<keyword evidence="5" id="KW-1185">Reference proteome</keyword>
<dbReference type="Proteomes" id="UP000290218">
    <property type="component" value="Unassembled WGS sequence"/>
</dbReference>
<name>A0A4V1M6D7_9BACT</name>
<sequence>MALWLGGCTESDRLTYASELDEPNYREGQALLKSGRRQEALAAFLKVIDRRRDDAPESHLEVGLLYSQHINDPLSSIYHFRKYLAQRPNSPQAPLVRQRIDAAIREFARTIPAQPIENQAQRVDLIATLDRLKQENEALKVQLAELRAARGNVPVQLDAPEAPTVVTTNPPRSGGGLNFSLEPEPTVRTRPAPATPPRPASATTIPPPKTAVPATRQTAPAVAVAAGRTHVVQPGDTLSKLAQQYYSNRAKWRDIYAANRGVMKSEGDLRVGMQLKIP</sequence>